<dbReference type="Pfam" id="PF13644">
    <property type="entry name" value="DKNYY"/>
    <property type="match status" value="1"/>
</dbReference>
<dbReference type="RefSeq" id="WP_035689152.1">
    <property type="nucleotide sequence ID" value="NZ_JPRL01000002.1"/>
</dbReference>
<protein>
    <recommendedName>
        <fullName evidence="3">DKNYY family protein</fullName>
    </recommendedName>
</protein>
<sequence length="250" mass="29364">MIKDLGHGYKIIDNKFILCYDSEVFKKFYKTIDFESFSIIASNAAQNTDGFASTIYFADKKHIYIQSAFSSFTIVEDAKPNDFNVVDIKKGYTFSNGTYYRHNEKMPFDLSKAKHLNGYYIQVENQLYFGDVKRVENVDLKSFKIPYPELIGNLALDKEHVFFKGNIISEADPQTFEVLEACLDGTYYLECDNTFYAKDKKYAYFIRTISDEVKVIKTKSIHDFYFKVIEERGYAFDQEYRYYMGKRTKL</sequence>
<dbReference type="STRING" id="362418.IW19_21560"/>
<dbReference type="eggNOG" id="ENOG503162X">
    <property type="taxonomic scope" value="Bacteria"/>
</dbReference>
<comment type="caution">
    <text evidence="1">The sequence shown here is derived from an EMBL/GenBank/DDBJ whole genome shotgun (WGS) entry which is preliminary data.</text>
</comment>
<name>A0A085ZGA7_9FLAO</name>
<dbReference type="Proteomes" id="UP000028715">
    <property type="component" value="Unassembled WGS sequence"/>
</dbReference>
<organism evidence="1 2">
    <name type="scientific">Flavobacterium reichenbachii</name>
    <dbReference type="NCBI Taxonomy" id="362418"/>
    <lineage>
        <taxon>Bacteria</taxon>
        <taxon>Pseudomonadati</taxon>
        <taxon>Bacteroidota</taxon>
        <taxon>Flavobacteriia</taxon>
        <taxon>Flavobacteriales</taxon>
        <taxon>Flavobacteriaceae</taxon>
        <taxon>Flavobacterium</taxon>
    </lineage>
</organism>
<dbReference type="InterPro" id="IPR027375">
    <property type="entry name" value="DKNYY"/>
</dbReference>
<keyword evidence="2" id="KW-1185">Reference proteome</keyword>
<dbReference type="EMBL" id="JPRL01000002">
    <property type="protein sequence ID" value="KFF03471.1"/>
    <property type="molecule type" value="Genomic_DNA"/>
</dbReference>
<gene>
    <name evidence="1" type="ORF">IW19_21560</name>
</gene>
<evidence type="ECO:0000313" key="1">
    <source>
        <dbReference type="EMBL" id="KFF03471.1"/>
    </source>
</evidence>
<evidence type="ECO:0008006" key="3">
    <source>
        <dbReference type="Google" id="ProtNLM"/>
    </source>
</evidence>
<proteinExistence type="predicted"/>
<evidence type="ECO:0000313" key="2">
    <source>
        <dbReference type="Proteomes" id="UP000028715"/>
    </source>
</evidence>
<accession>A0A085ZGA7</accession>
<dbReference type="AlphaFoldDB" id="A0A085ZGA7"/>
<reference evidence="1 2" key="1">
    <citation type="submission" date="2014-07" db="EMBL/GenBank/DDBJ databases">
        <title>Genome of Flavobacterium reichenbachii LMG 25512.</title>
        <authorList>
            <person name="Stropko S.J."/>
            <person name="Pipes S.E."/>
            <person name="Newman J.D."/>
        </authorList>
    </citation>
    <scope>NUCLEOTIDE SEQUENCE [LARGE SCALE GENOMIC DNA]</scope>
    <source>
        <strain evidence="1 2">LMG 25512</strain>
    </source>
</reference>
<dbReference type="OrthoDB" id="1327275at2"/>